<dbReference type="AlphaFoldDB" id="A0A8J4GVM4"/>
<sequence>MCALTTFTFAATVETYMDIQGQNDSGPNWQLYTQAIAWNQLYDFIICYPLQWLPYASFSLGYCPCASPPLPPSPPFPPSPPSPPPPPPLFCGPSLISFIRDDAYLPSIIGDVLFDETGSLMSYEYHLSEYKAIRSASRLTATPGTPDGQEASISMQVFLDLPAGTESTKAPRIPRIPRIPKPPHHPKRPAKPTRPARPLHHHRLARSSPPPS</sequence>
<feature type="compositionally biased region" description="Basic residues" evidence="1">
    <location>
        <begin position="181"/>
        <end position="191"/>
    </location>
</feature>
<dbReference type="EMBL" id="BNCQ01000059">
    <property type="protein sequence ID" value="GIM14785.1"/>
    <property type="molecule type" value="Genomic_DNA"/>
</dbReference>
<dbReference type="Proteomes" id="UP000722791">
    <property type="component" value="Unassembled WGS sequence"/>
</dbReference>
<gene>
    <name evidence="2" type="ORF">Vretimale_17593</name>
</gene>
<accession>A0A8J4GVM4</accession>
<evidence type="ECO:0000256" key="1">
    <source>
        <dbReference type="SAM" id="MobiDB-lite"/>
    </source>
</evidence>
<protein>
    <submittedName>
        <fullName evidence="2">Uncharacterized protein</fullName>
    </submittedName>
</protein>
<reference evidence="2" key="1">
    <citation type="journal article" date="2021" name="Proc. Natl. Acad. Sci. U.S.A.">
        <title>Three genomes in the algal genus Volvox reveal the fate of a haploid sex-determining region after a transition to homothallism.</title>
        <authorList>
            <person name="Yamamoto K."/>
            <person name="Hamaji T."/>
            <person name="Kawai-Toyooka H."/>
            <person name="Matsuzaki R."/>
            <person name="Takahashi F."/>
            <person name="Nishimura Y."/>
            <person name="Kawachi M."/>
            <person name="Noguchi H."/>
            <person name="Minakuchi Y."/>
            <person name="Umen J.G."/>
            <person name="Toyoda A."/>
            <person name="Nozaki H."/>
        </authorList>
    </citation>
    <scope>NUCLEOTIDE SEQUENCE</scope>
    <source>
        <strain evidence="2">NIES-3785</strain>
    </source>
</reference>
<proteinExistence type="predicted"/>
<feature type="region of interest" description="Disordered" evidence="1">
    <location>
        <begin position="165"/>
        <end position="212"/>
    </location>
</feature>
<comment type="caution">
    <text evidence="2">The sequence shown here is derived from an EMBL/GenBank/DDBJ whole genome shotgun (WGS) entry which is preliminary data.</text>
</comment>
<evidence type="ECO:0000313" key="2">
    <source>
        <dbReference type="EMBL" id="GIM14785.1"/>
    </source>
</evidence>
<name>A0A8J4GVM4_9CHLO</name>
<evidence type="ECO:0000313" key="3">
    <source>
        <dbReference type="Proteomes" id="UP000722791"/>
    </source>
</evidence>
<dbReference type="OrthoDB" id="10501079at2759"/>
<organism evidence="2 3">
    <name type="scientific">Volvox reticuliferus</name>
    <dbReference type="NCBI Taxonomy" id="1737510"/>
    <lineage>
        <taxon>Eukaryota</taxon>
        <taxon>Viridiplantae</taxon>
        <taxon>Chlorophyta</taxon>
        <taxon>core chlorophytes</taxon>
        <taxon>Chlorophyceae</taxon>
        <taxon>CS clade</taxon>
        <taxon>Chlamydomonadales</taxon>
        <taxon>Volvocaceae</taxon>
        <taxon>Volvox</taxon>
    </lineage>
</organism>